<keyword evidence="1 3" id="KW-0378">Hydrolase</keyword>
<organism evidence="7">
    <name type="scientific">Cosmopolites sordidus</name>
    <name type="common">banana borer</name>
    <dbReference type="NCBI Taxonomy" id="206492"/>
    <lineage>
        <taxon>Eukaryota</taxon>
        <taxon>Metazoa</taxon>
        <taxon>Ecdysozoa</taxon>
        <taxon>Arthropoda</taxon>
        <taxon>Hexapoda</taxon>
        <taxon>Insecta</taxon>
        <taxon>Pterygota</taxon>
        <taxon>Neoptera</taxon>
        <taxon>Endopterygota</taxon>
        <taxon>Coleoptera</taxon>
        <taxon>Polyphaga</taxon>
        <taxon>Cucujiformia</taxon>
        <taxon>Curculionidae</taxon>
        <taxon>Dryophthorinae</taxon>
        <taxon>Cosmopolites</taxon>
    </lineage>
</organism>
<dbReference type="PROSITE" id="PS01095">
    <property type="entry name" value="GH18_1"/>
    <property type="match status" value="1"/>
</dbReference>
<feature type="chain" id="PRO_5008532325" evidence="5">
    <location>
        <begin position="22"/>
        <end position="311"/>
    </location>
</feature>
<dbReference type="GO" id="GO:0005576">
    <property type="term" value="C:extracellular region"/>
    <property type="evidence" value="ECO:0007669"/>
    <property type="project" value="TreeGrafter"/>
</dbReference>
<dbReference type="InterPro" id="IPR050314">
    <property type="entry name" value="Glycosyl_Hydrlase_18"/>
</dbReference>
<dbReference type="InterPro" id="IPR017853">
    <property type="entry name" value="GH"/>
</dbReference>
<evidence type="ECO:0000256" key="3">
    <source>
        <dbReference type="RuleBase" id="RU000489"/>
    </source>
</evidence>
<dbReference type="EMBL" id="KT236102">
    <property type="protein sequence ID" value="ANW69904.1"/>
    <property type="molecule type" value="mRNA"/>
</dbReference>
<evidence type="ECO:0000256" key="1">
    <source>
        <dbReference type="ARBA" id="ARBA00022801"/>
    </source>
</evidence>
<dbReference type="PANTHER" id="PTHR11177:SF360">
    <property type="entry name" value="CHITINASE 4-RELATED"/>
    <property type="match status" value="1"/>
</dbReference>
<dbReference type="GO" id="GO:0004568">
    <property type="term" value="F:chitinase activity"/>
    <property type="evidence" value="ECO:0007669"/>
    <property type="project" value="TreeGrafter"/>
</dbReference>
<dbReference type="SMART" id="SM00636">
    <property type="entry name" value="Glyco_18"/>
    <property type="match status" value="1"/>
</dbReference>
<protein>
    <submittedName>
        <fullName evidence="7">Chitinase 2</fullName>
    </submittedName>
</protein>
<dbReference type="InterPro" id="IPR001579">
    <property type="entry name" value="Glyco_hydro_18_chit_AS"/>
</dbReference>
<dbReference type="SUPFAM" id="SSF51445">
    <property type="entry name" value="(Trans)glycosidases"/>
    <property type="match status" value="1"/>
</dbReference>
<dbReference type="Pfam" id="PF00704">
    <property type="entry name" value="Glyco_hydro_18"/>
    <property type="match status" value="1"/>
</dbReference>
<dbReference type="Gene3D" id="3.10.50.10">
    <property type="match status" value="1"/>
</dbReference>
<dbReference type="GO" id="GO:0005975">
    <property type="term" value="P:carbohydrate metabolic process"/>
    <property type="evidence" value="ECO:0007669"/>
    <property type="project" value="InterPro"/>
</dbReference>
<dbReference type="AlphaFoldDB" id="A0A1B1WXK5"/>
<feature type="signal peptide" evidence="5">
    <location>
        <begin position="1"/>
        <end position="21"/>
    </location>
</feature>
<dbReference type="InterPro" id="IPR001223">
    <property type="entry name" value="Glyco_hydro18_cat"/>
</dbReference>
<name>A0A1B1WXK5_9CUCU</name>
<feature type="domain" description="GH18" evidence="6">
    <location>
        <begin position="22"/>
        <end position="311"/>
    </location>
</feature>
<dbReference type="PANTHER" id="PTHR11177">
    <property type="entry name" value="CHITINASE"/>
    <property type="match status" value="1"/>
</dbReference>
<evidence type="ECO:0000259" key="6">
    <source>
        <dbReference type="PROSITE" id="PS51910"/>
    </source>
</evidence>
<keyword evidence="5" id="KW-0732">Signal</keyword>
<evidence type="ECO:0000313" key="7">
    <source>
        <dbReference type="EMBL" id="ANW69904.1"/>
    </source>
</evidence>
<dbReference type="Gene3D" id="3.20.20.80">
    <property type="entry name" value="Glycosidases"/>
    <property type="match status" value="1"/>
</dbReference>
<evidence type="ECO:0000256" key="4">
    <source>
        <dbReference type="RuleBase" id="RU004453"/>
    </source>
</evidence>
<keyword evidence="2 3" id="KW-0326">Glycosidase</keyword>
<dbReference type="InterPro" id="IPR011583">
    <property type="entry name" value="Chitinase_II/V-like_cat"/>
</dbReference>
<dbReference type="PROSITE" id="PS51910">
    <property type="entry name" value="GH18_2"/>
    <property type="match status" value="1"/>
</dbReference>
<proteinExistence type="evidence at transcript level"/>
<dbReference type="GO" id="GO:0008061">
    <property type="term" value="F:chitin binding"/>
    <property type="evidence" value="ECO:0007669"/>
    <property type="project" value="InterPro"/>
</dbReference>
<sequence length="311" mass="33713">MGRKLMSTLAVLSLILQTISAMNVICYHGTWSRYRSGNGSLKISDIDASLCTHYIYAFVGLDSSTYEVVSLDSWLDISLNGFADAVALKESNSNLKVLLAIGGWNEGSAKYSTMASNSTNRATFISSVISMLQTYSFDGFDVDWEYPARRDSTNSEDKENFALLLKELREAFDTYGFILTAAVSATPSSADISYDVPSLSTYLDSINLMEYDYFGAWDDVTGHNAPLNGQSVYFGTTYAEYNLHSSVYGWIERGADPSKLALGIPLYGRTFTLSNSSSNGVGAAVSGAGPAGPYTASAGFLGIQRDFGRVR</sequence>
<comment type="similarity">
    <text evidence="4">Belongs to the glycosyl hydrolase 18 family.</text>
</comment>
<evidence type="ECO:0000256" key="5">
    <source>
        <dbReference type="SAM" id="SignalP"/>
    </source>
</evidence>
<evidence type="ECO:0000256" key="2">
    <source>
        <dbReference type="ARBA" id="ARBA00023295"/>
    </source>
</evidence>
<accession>A0A1B1WXK5</accession>
<dbReference type="GO" id="GO:0006032">
    <property type="term" value="P:chitin catabolic process"/>
    <property type="evidence" value="ECO:0007669"/>
    <property type="project" value="TreeGrafter"/>
</dbReference>
<reference evidence="7" key="1">
    <citation type="submission" date="2015-06" db="EMBL/GenBank/DDBJ databases">
        <title>In silico and expression analysis of two novel chitinase-like proteins in the banana weevil, Cosmopolites sordidus midgut transcriptome.</title>
        <authorList>
            <person name="Valencia Jimenez A."/>
            <person name="Wang H."/>
            <person name="Soto Giraldo A."/>
            <person name="Arboleda J.W."/>
            <person name="Siegfried B."/>
        </authorList>
    </citation>
    <scope>NUCLEOTIDE SEQUENCE</scope>
    <source>
        <strain evidence="7">A</strain>
    </source>
</reference>
<dbReference type="InterPro" id="IPR029070">
    <property type="entry name" value="Chitinase_insertion_sf"/>
</dbReference>